<keyword evidence="7 12" id="KW-0489">Methyltransferase</keyword>
<evidence type="ECO:0000256" key="2">
    <source>
        <dbReference type="ARBA" id="ARBA00005528"/>
    </source>
</evidence>
<evidence type="ECO:0000256" key="12">
    <source>
        <dbReference type="PIRNR" id="PIRNR015601"/>
    </source>
</evidence>
<name>A0ABP7EDH4_9STAP</name>
<dbReference type="EMBL" id="BAABCK010000012">
    <property type="protein sequence ID" value="GAA3716862.1"/>
    <property type="molecule type" value="Genomic_DNA"/>
</dbReference>
<evidence type="ECO:0000256" key="3">
    <source>
        <dbReference type="ARBA" id="ARBA00012328"/>
    </source>
</evidence>
<evidence type="ECO:0000256" key="11">
    <source>
        <dbReference type="ARBA" id="ARBA00047944"/>
    </source>
</evidence>
<keyword evidence="5 12" id="KW-0963">Cytoplasm</keyword>
<keyword evidence="15" id="KW-1185">Reference proteome</keyword>
<dbReference type="InterPro" id="IPR046886">
    <property type="entry name" value="RsmE_MTase_dom"/>
</dbReference>
<dbReference type="InterPro" id="IPR006700">
    <property type="entry name" value="RsmE"/>
</dbReference>
<dbReference type="NCBIfam" id="TIGR00046">
    <property type="entry name" value="RsmE family RNA methyltransferase"/>
    <property type="match status" value="1"/>
</dbReference>
<organism evidence="14 15">
    <name type="scientific">Salinicoccus jeotgali</name>
    <dbReference type="NCBI Taxonomy" id="381634"/>
    <lineage>
        <taxon>Bacteria</taxon>
        <taxon>Bacillati</taxon>
        <taxon>Bacillota</taxon>
        <taxon>Bacilli</taxon>
        <taxon>Bacillales</taxon>
        <taxon>Staphylococcaceae</taxon>
        <taxon>Salinicoccus</taxon>
    </lineage>
</organism>
<evidence type="ECO:0000259" key="13">
    <source>
        <dbReference type="Pfam" id="PF04452"/>
    </source>
</evidence>
<protein>
    <recommendedName>
        <fullName evidence="4 12">Ribosomal RNA small subunit methyltransferase E</fullName>
        <ecNumber evidence="3 12">2.1.1.193</ecNumber>
    </recommendedName>
</protein>
<comment type="caution">
    <text evidence="14">The sequence shown here is derived from an EMBL/GenBank/DDBJ whole genome shotgun (WGS) entry which is preliminary data.</text>
</comment>
<dbReference type="Gene3D" id="3.40.1280.10">
    <property type="match status" value="1"/>
</dbReference>
<keyword evidence="6 12" id="KW-0698">rRNA processing</keyword>
<gene>
    <name evidence="14" type="ORF">GCM10022378_03830</name>
</gene>
<dbReference type="CDD" id="cd18084">
    <property type="entry name" value="RsmE-like"/>
    <property type="match status" value="1"/>
</dbReference>
<dbReference type="SUPFAM" id="SSF88697">
    <property type="entry name" value="PUA domain-like"/>
    <property type="match status" value="1"/>
</dbReference>
<evidence type="ECO:0000256" key="7">
    <source>
        <dbReference type="ARBA" id="ARBA00022603"/>
    </source>
</evidence>
<feature type="domain" description="Ribosomal RNA small subunit methyltransferase E methyltransferase" evidence="13">
    <location>
        <begin position="72"/>
        <end position="237"/>
    </location>
</feature>
<dbReference type="Proteomes" id="UP001500920">
    <property type="component" value="Unassembled WGS sequence"/>
</dbReference>
<evidence type="ECO:0000313" key="15">
    <source>
        <dbReference type="Proteomes" id="UP001500920"/>
    </source>
</evidence>
<evidence type="ECO:0000256" key="6">
    <source>
        <dbReference type="ARBA" id="ARBA00022552"/>
    </source>
</evidence>
<dbReference type="InterPro" id="IPR029026">
    <property type="entry name" value="tRNA_m1G_MTases_N"/>
</dbReference>
<proteinExistence type="inferred from homology"/>
<dbReference type="PIRSF" id="PIRSF015601">
    <property type="entry name" value="MTase_slr0722"/>
    <property type="match status" value="1"/>
</dbReference>
<dbReference type="EC" id="2.1.1.193" evidence="3 12"/>
<accession>A0ABP7EDH4</accession>
<comment type="similarity">
    <text evidence="2 12">Belongs to the RNA methyltransferase RsmE family.</text>
</comment>
<dbReference type="InterPro" id="IPR015947">
    <property type="entry name" value="PUA-like_sf"/>
</dbReference>
<dbReference type="PANTHER" id="PTHR30027:SF3">
    <property type="entry name" value="16S RRNA (URACIL(1498)-N(3))-METHYLTRANSFERASE"/>
    <property type="match status" value="1"/>
</dbReference>
<sequence length="248" mass="27909">MQRYFTKDVIEKGKAFELPESDVHHVRNVMRFKPGDTVHMVDASRQTYLCKLLTVEETVSFMPVGLIEESPELPVDVTVLCPLLKGEKFEWMLQKATELGAHAFQIYTADRSIVKLDDKKRRKRLERFEKIIKEASEQSRRQIIPEIGFGAGVDQLDFEQFDHVFFAFEGNAGERAASLAEVASEAVAGDHIAIIIGPEGGFSEREIEKLSRFHSVHLGPRILRAETAPLYALSAISTIFEAPPAPLK</sequence>
<keyword evidence="9 12" id="KW-0949">S-adenosyl-L-methionine</keyword>
<evidence type="ECO:0000256" key="10">
    <source>
        <dbReference type="ARBA" id="ARBA00025699"/>
    </source>
</evidence>
<dbReference type="SUPFAM" id="SSF75217">
    <property type="entry name" value="alpha/beta knot"/>
    <property type="match status" value="1"/>
</dbReference>
<evidence type="ECO:0000256" key="8">
    <source>
        <dbReference type="ARBA" id="ARBA00022679"/>
    </source>
</evidence>
<dbReference type="PANTHER" id="PTHR30027">
    <property type="entry name" value="RIBOSOMAL RNA SMALL SUBUNIT METHYLTRANSFERASE E"/>
    <property type="match status" value="1"/>
</dbReference>
<comment type="function">
    <text evidence="10 12">Specifically methylates the N3 position of the uracil ring of uridine 1498 (m3U1498) in 16S rRNA. Acts on the fully assembled 30S ribosomal subunit.</text>
</comment>
<evidence type="ECO:0000313" key="14">
    <source>
        <dbReference type="EMBL" id="GAA3716862.1"/>
    </source>
</evidence>
<keyword evidence="8 12" id="KW-0808">Transferase</keyword>
<dbReference type="Pfam" id="PF04452">
    <property type="entry name" value="Methyltrans_RNA"/>
    <property type="match status" value="1"/>
</dbReference>
<reference evidence="15" key="1">
    <citation type="journal article" date="2019" name="Int. J. Syst. Evol. Microbiol.">
        <title>The Global Catalogue of Microorganisms (GCM) 10K type strain sequencing project: providing services to taxonomists for standard genome sequencing and annotation.</title>
        <authorList>
            <consortium name="The Broad Institute Genomics Platform"/>
            <consortium name="The Broad Institute Genome Sequencing Center for Infectious Disease"/>
            <person name="Wu L."/>
            <person name="Ma J."/>
        </authorList>
    </citation>
    <scope>NUCLEOTIDE SEQUENCE [LARGE SCALE GENOMIC DNA]</scope>
    <source>
        <strain evidence="15">JCM 16981</strain>
    </source>
</reference>
<evidence type="ECO:0000256" key="5">
    <source>
        <dbReference type="ARBA" id="ARBA00022490"/>
    </source>
</evidence>
<comment type="catalytic activity">
    <reaction evidence="11 12">
        <text>uridine(1498) in 16S rRNA + S-adenosyl-L-methionine = N(3)-methyluridine(1498) in 16S rRNA + S-adenosyl-L-homocysteine + H(+)</text>
        <dbReference type="Rhea" id="RHEA:42920"/>
        <dbReference type="Rhea" id="RHEA-COMP:10283"/>
        <dbReference type="Rhea" id="RHEA-COMP:10284"/>
        <dbReference type="ChEBI" id="CHEBI:15378"/>
        <dbReference type="ChEBI" id="CHEBI:57856"/>
        <dbReference type="ChEBI" id="CHEBI:59789"/>
        <dbReference type="ChEBI" id="CHEBI:65315"/>
        <dbReference type="ChEBI" id="CHEBI:74502"/>
        <dbReference type="EC" id="2.1.1.193"/>
    </reaction>
</comment>
<evidence type="ECO:0000256" key="4">
    <source>
        <dbReference type="ARBA" id="ARBA00013673"/>
    </source>
</evidence>
<comment type="subcellular location">
    <subcellularLocation>
        <location evidence="1 12">Cytoplasm</location>
    </subcellularLocation>
</comment>
<dbReference type="InterPro" id="IPR029028">
    <property type="entry name" value="Alpha/beta_knot_MTases"/>
</dbReference>
<evidence type="ECO:0000256" key="9">
    <source>
        <dbReference type="ARBA" id="ARBA00022691"/>
    </source>
</evidence>
<evidence type="ECO:0000256" key="1">
    <source>
        <dbReference type="ARBA" id="ARBA00004496"/>
    </source>
</evidence>
<dbReference type="RefSeq" id="WP_344700933.1">
    <property type="nucleotide sequence ID" value="NZ_BAABCK010000012.1"/>
</dbReference>